<evidence type="ECO:0000256" key="3">
    <source>
        <dbReference type="ARBA" id="ARBA00023125"/>
    </source>
</evidence>
<keyword evidence="9" id="KW-1185">Reference proteome</keyword>
<dbReference type="PANTHER" id="PTHR16223:SF274">
    <property type="entry name" value="TRANSCRIPTION FACTOR BHLH84"/>
    <property type="match status" value="1"/>
</dbReference>
<dbReference type="GO" id="GO:0000981">
    <property type="term" value="F:DNA-binding transcription factor activity, RNA polymerase II-specific"/>
    <property type="evidence" value="ECO:0007669"/>
    <property type="project" value="TreeGrafter"/>
</dbReference>
<dbReference type="GO" id="GO:0000978">
    <property type="term" value="F:RNA polymerase II cis-regulatory region sequence-specific DNA binding"/>
    <property type="evidence" value="ECO:0007669"/>
    <property type="project" value="TreeGrafter"/>
</dbReference>
<feature type="domain" description="BHLH" evidence="7">
    <location>
        <begin position="260"/>
        <end position="309"/>
    </location>
</feature>
<dbReference type="AlphaFoldDB" id="A0A8S0T3Y1"/>
<evidence type="ECO:0000256" key="6">
    <source>
        <dbReference type="SAM" id="MobiDB-lite"/>
    </source>
</evidence>
<feature type="compositionally biased region" description="Polar residues" evidence="6">
    <location>
        <begin position="241"/>
        <end position="265"/>
    </location>
</feature>
<sequence length="345" mass="38470">MESVGAIYGGEWGSFCGMYSEEADFMAQLLNNCALPSESNVQVSGVDESTMYSSDGTNTNMYSFLQQSSYSGGSSILFSSSSPESYHPGDNHQNFTTNSSFTSIDYFMIEGKDNNSRVQALTNDAMDGCEFLNQDMSNDSIESSENQPETVFQKKSLQLGREYGMPTTQPYKEDKVNSSSEMSKERSRIPGEVQKNQRSMKKKRVLKLDSDELNNNVVLHRQSSSRCCSEDESNATYELNEVASSSNSKGSGKTQASRGSATYPQSLYARKRRERINERLKILQNLVPNGTKVDIGTMLEEAVQYVKFLQLQIKLLSSDDLWMYAHIAYNGMDIGLDLKIGIPKS</sequence>
<dbReference type="EMBL" id="CACTIH010005615">
    <property type="protein sequence ID" value="CAA2999075.1"/>
    <property type="molecule type" value="Genomic_DNA"/>
</dbReference>
<dbReference type="Gene3D" id="4.10.280.10">
    <property type="entry name" value="Helix-loop-helix DNA-binding domain"/>
    <property type="match status" value="1"/>
</dbReference>
<dbReference type="GO" id="GO:0046983">
    <property type="term" value="F:protein dimerization activity"/>
    <property type="evidence" value="ECO:0007669"/>
    <property type="project" value="InterPro"/>
</dbReference>
<proteinExistence type="predicted"/>
<comment type="caution">
    <text evidence="8">The sequence shown here is derived from an EMBL/GenBank/DDBJ whole genome shotgun (WGS) entry which is preliminary data.</text>
</comment>
<evidence type="ECO:0000259" key="7">
    <source>
        <dbReference type="PROSITE" id="PS50888"/>
    </source>
</evidence>
<keyword evidence="5" id="KW-0539">Nucleus</keyword>
<dbReference type="SUPFAM" id="SSF47459">
    <property type="entry name" value="HLH, helix-loop-helix DNA-binding domain"/>
    <property type="match status" value="1"/>
</dbReference>
<comment type="subcellular location">
    <subcellularLocation>
        <location evidence="1">Nucleus</location>
    </subcellularLocation>
</comment>
<keyword evidence="4" id="KW-0804">Transcription</keyword>
<keyword evidence="2" id="KW-0805">Transcription regulation</keyword>
<dbReference type="PANTHER" id="PTHR16223">
    <property type="entry name" value="TRANSCRIPTION FACTOR BHLH83-RELATED"/>
    <property type="match status" value="1"/>
</dbReference>
<reference evidence="8 9" key="1">
    <citation type="submission" date="2019-12" db="EMBL/GenBank/DDBJ databases">
        <authorList>
            <person name="Alioto T."/>
            <person name="Alioto T."/>
            <person name="Gomez Garrido J."/>
        </authorList>
    </citation>
    <scope>NUCLEOTIDE SEQUENCE [LARGE SCALE GENOMIC DNA]</scope>
</reference>
<feature type="compositionally biased region" description="Basic and acidic residues" evidence="6">
    <location>
        <begin position="171"/>
        <end position="189"/>
    </location>
</feature>
<evidence type="ECO:0000256" key="1">
    <source>
        <dbReference type="ARBA" id="ARBA00004123"/>
    </source>
</evidence>
<dbReference type="FunFam" id="4.10.280.10:FF:000022">
    <property type="entry name" value="Basic helix-loop-helix transcription factor"/>
    <property type="match status" value="1"/>
</dbReference>
<evidence type="ECO:0000313" key="8">
    <source>
        <dbReference type="EMBL" id="CAA2999075.1"/>
    </source>
</evidence>
<name>A0A8S0T3Y1_OLEEU</name>
<dbReference type="PROSITE" id="PS50888">
    <property type="entry name" value="BHLH"/>
    <property type="match status" value="1"/>
</dbReference>
<keyword evidence="3" id="KW-0238">DNA-binding</keyword>
<feature type="region of interest" description="Disordered" evidence="6">
    <location>
        <begin position="241"/>
        <end position="268"/>
    </location>
</feature>
<dbReference type="Gramene" id="OE9A067288T1">
    <property type="protein sequence ID" value="OE9A067288C1"/>
    <property type="gene ID" value="OE9A067288"/>
</dbReference>
<protein>
    <submittedName>
        <fullName evidence="8">Transcription factor bHLH84</fullName>
    </submittedName>
</protein>
<dbReference type="Pfam" id="PF00010">
    <property type="entry name" value="HLH"/>
    <property type="match status" value="1"/>
</dbReference>
<organism evidence="8 9">
    <name type="scientific">Olea europaea subsp. europaea</name>
    <dbReference type="NCBI Taxonomy" id="158383"/>
    <lineage>
        <taxon>Eukaryota</taxon>
        <taxon>Viridiplantae</taxon>
        <taxon>Streptophyta</taxon>
        <taxon>Embryophyta</taxon>
        <taxon>Tracheophyta</taxon>
        <taxon>Spermatophyta</taxon>
        <taxon>Magnoliopsida</taxon>
        <taxon>eudicotyledons</taxon>
        <taxon>Gunneridae</taxon>
        <taxon>Pentapetalae</taxon>
        <taxon>asterids</taxon>
        <taxon>lamiids</taxon>
        <taxon>Lamiales</taxon>
        <taxon>Oleaceae</taxon>
        <taxon>Oleeae</taxon>
        <taxon>Olea</taxon>
    </lineage>
</organism>
<dbReference type="InterPro" id="IPR036638">
    <property type="entry name" value="HLH_DNA-bd_sf"/>
</dbReference>
<evidence type="ECO:0000256" key="4">
    <source>
        <dbReference type="ARBA" id="ARBA00023163"/>
    </source>
</evidence>
<dbReference type="OrthoDB" id="651283at2759"/>
<dbReference type="CDD" id="cd11454">
    <property type="entry name" value="bHLH_AtIND_like"/>
    <property type="match status" value="1"/>
</dbReference>
<feature type="region of interest" description="Disordered" evidence="6">
    <location>
        <begin position="156"/>
        <end position="207"/>
    </location>
</feature>
<dbReference type="SMART" id="SM00353">
    <property type="entry name" value="HLH"/>
    <property type="match status" value="1"/>
</dbReference>
<gene>
    <name evidence="8" type="ORF">OLEA9_A067288</name>
</gene>
<dbReference type="Proteomes" id="UP000594638">
    <property type="component" value="Unassembled WGS sequence"/>
</dbReference>
<dbReference type="GO" id="GO:0005634">
    <property type="term" value="C:nucleus"/>
    <property type="evidence" value="ECO:0007669"/>
    <property type="project" value="UniProtKB-SubCell"/>
</dbReference>
<accession>A0A8S0T3Y1</accession>
<dbReference type="InterPro" id="IPR011598">
    <property type="entry name" value="bHLH_dom"/>
</dbReference>
<evidence type="ECO:0000256" key="2">
    <source>
        <dbReference type="ARBA" id="ARBA00023015"/>
    </source>
</evidence>
<dbReference type="GO" id="GO:0048766">
    <property type="term" value="P:root hair initiation"/>
    <property type="evidence" value="ECO:0007669"/>
    <property type="project" value="UniProtKB-ARBA"/>
</dbReference>
<dbReference type="InterPro" id="IPR045843">
    <property type="entry name" value="IND-like"/>
</dbReference>
<evidence type="ECO:0000313" key="9">
    <source>
        <dbReference type="Proteomes" id="UP000594638"/>
    </source>
</evidence>
<evidence type="ECO:0000256" key="5">
    <source>
        <dbReference type="ARBA" id="ARBA00023242"/>
    </source>
</evidence>